<dbReference type="Gene3D" id="1.10.287.130">
    <property type="match status" value="1"/>
</dbReference>
<dbReference type="AlphaFoldDB" id="A0A8J3C1D5"/>
<evidence type="ECO:0000256" key="2">
    <source>
        <dbReference type="ARBA" id="ARBA00004236"/>
    </source>
</evidence>
<evidence type="ECO:0000313" key="13">
    <source>
        <dbReference type="Proteomes" id="UP000656042"/>
    </source>
</evidence>
<dbReference type="PANTHER" id="PTHR42878">
    <property type="entry name" value="TWO-COMPONENT HISTIDINE KINASE"/>
    <property type="match status" value="1"/>
</dbReference>
<proteinExistence type="predicted"/>
<comment type="catalytic activity">
    <reaction evidence="1">
        <text>ATP + protein L-histidine = ADP + protein N-phospho-L-histidine.</text>
        <dbReference type="EC" id="2.7.13.3"/>
    </reaction>
</comment>
<dbReference type="CDD" id="cd00082">
    <property type="entry name" value="HisKA"/>
    <property type="match status" value="1"/>
</dbReference>
<dbReference type="GO" id="GO:0007234">
    <property type="term" value="P:osmosensory signaling via phosphorelay pathway"/>
    <property type="evidence" value="ECO:0007669"/>
    <property type="project" value="TreeGrafter"/>
</dbReference>
<dbReference type="InterPro" id="IPR050351">
    <property type="entry name" value="BphY/WalK/GraS-like"/>
</dbReference>
<evidence type="ECO:0000256" key="5">
    <source>
        <dbReference type="ARBA" id="ARBA00022679"/>
    </source>
</evidence>
<dbReference type="InterPro" id="IPR003594">
    <property type="entry name" value="HATPase_dom"/>
</dbReference>
<dbReference type="InterPro" id="IPR004358">
    <property type="entry name" value="Sig_transdc_His_kin-like_C"/>
</dbReference>
<dbReference type="InterPro" id="IPR036097">
    <property type="entry name" value="HisK_dim/P_sf"/>
</dbReference>
<dbReference type="GO" id="GO:0005886">
    <property type="term" value="C:plasma membrane"/>
    <property type="evidence" value="ECO:0007669"/>
    <property type="project" value="UniProtKB-SubCell"/>
</dbReference>
<keyword evidence="7" id="KW-0418">Kinase</keyword>
<dbReference type="Gene3D" id="3.30.565.10">
    <property type="entry name" value="Histidine kinase-like ATPase, C-terminal domain"/>
    <property type="match status" value="1"/>
</dbReference>
<keyword evidence="4" id="KW-0597">Phosphoprotein</keyword>
<dbReference type="SUPFAM" id="SSF55874">
    <property type="entry name" value="ATPase domain of HSP90 chaperone/DNA topoisomerase II/histidine kinase"/>
    <property type="match status" value="1"/>
</dbReference>
<dbReference type="InterPro" id="IPR005467">
    <property type="entry name" value="His_kinase_dom"/>
</dbReference>
<protein>
    <recommendedName>
        <fullName evidence="10">Sensor-like histidine kinase SenX3</fullName>
        <ecNumber evidence="3">2.7.13.3</ecNumber>
    </recommendedName>
</protein>
<keyword evidence="5" id="KW-0808">Transferase</keyword>
<dbReference type="Pfam" id="PF00512">
    <property type="entry name" value="HisKA"/>
    <property type="match status" value="1"/>
</dbReference>
<reference evidence="12" key="2">
    <citation type="submission" date="2020-09" db="EMBL/GenBank/DDBJ databases">
        <authorList>
            <person name="Sun Q."/>
            <person name="Zhou Y."/>
        </authorList>
    </citation>
    <scope>NUCLEOTIDE SEQUENCE</scope>
    <source>
        <strain evidence="12">CGMCC 4.7299</strain>
    </source>
</reference>
<reference evidence="12" key="1">
    <citation type="journal article" date="2014" name="Int. J. Syst. Evol. Microbiol.">
        <title>Complete genome sequence of Corynebacterium casei LMG S-19264T (=DSM 44701T), isolated from a smear-ripened cheese.</title>
        <authorList>
            <consortium name="US DOE Joint Genome Institute (JGI-PGF)"/>
            <person name="Walter F."/>
            <person name="Albersmeier A."/>
            <person name="Kalinowski J."/>
            <person name="Ruckert C."/>
        </authorList>
    </citation>
    <scope>NUCLEOTIDE SEQUENCE</scope>
    <source>
        <strain evidence="12">CGMCC 4.7299</strain>
    </source>
</reference>
<evidence type="ECO:0000256" key="1">
    <source>
        <dbReference type="ARBA" id="ARBA00000085"/>
    </source>
</evidence>
<evidence type="ECO:0000256" key="6">
    <source>
        <dbReference type="ARBA" id="ARBA00022741"/>
    </source>
</evidence>
<dbReference type="InterPro" id="IPR003661">
    <property type="entry name" value="HisK_dim/P_dom"/>
</dbReference>
<dbReference type="GO" id="GO:0000155">
    <property type="term" value="F:phosphorelay sensor kinase activity"/>
    <property type="evidence" value="ECO:0007669"/>
    <property type="project" value="InterPro"/>
</dbReference>
<dbReference type="SUPFAM" id="SSF47384">
    <property type="entry name" value="Homodimeric domain of signal transducing histidine kinase"/>
    <property type="match status" value="1"/>
</dbReference>
<dbReference type="SMART" id="SM00388">
    <property type="entry name" value="HisKA"/>
    <property type="match status" value="1"/>
</dbReference>
<gene>
    <name evidence="12" type="ORF">GCM10012284_39420</name>
</gene>
<keyword evidence="8" id="KW-0067">ATP-binding</keyword>
<comment type="caution">
    <text evidence="12">The sequence shown here is derived from an EMBL/GenBank/DDBJ whole genome shotgun (WGS) entry which is preliminary data.</text>
</comment>
<dbReference type="Proteomes" id="UP000656042">
    <property type="component" value="Unassembled WGS sequence"/>
</dbReference>
<dbReference type="GO" id="GO:0005524">
    <property type="term" value="F:ATP binding"/>
    <property type="evidence" value="ECO:0007669"/>
    <property type="project" value="UniProtKB-KW"/>
</dbReference>
<dbReference type="EC" id="2.7.13.3" evidence="3"/>
<evidence type="ECO:0000256" key="10">
    <source>
        <dbReference type="ARBA" id="ARBA00039401"/>
    </source>
</evidence>
<dbReference type="RefSeq" id="WP_189080710.1">
    <property type="nucleotide sequence ID" value="NZ_BMMX01000018.1"/>
</dbReference>
<dbReference type="EMBL" id="BMMX01000018">
    <property type="protein sequence ID" value="GGL00960.1"/>
    <property type="molecule type" value="Genomic_DNA"/>
</dbReference>
<evidence type="ECO:0000259" key="11">
    <source>
        <dbReference type="PROSITE" id="PS50109"/>
    </source>
</evidence>
<dbReference type="Pfam" id="PF02518">
    <property type="entry name" value="HATPase_c"/>
    <property type="match status" value="1"/>
</dbReference>
<sequence>MTGTSPCADETSRLRAGLAARELELQRLHASFLANISHELRTPLVSICGYAEMLTEGDAGPLEPAAGKAAEAIERNAHRLRDLVLDLLILSDLEGGAPGLRRAIDLSGLVAEETDRLRRTPAAARHHFELDLADGCPAWVDADRLRRAAHHVLSNAVVHTPPGTLVRVGTTPDGAQAVLTVTDEGPGIPQEVRARCAEGFARASDADTQVRPGAGVGLALAVRVACEHGGALTIGDVPGGGARVRVRLPASRP</sequence>
<comment type="subcellular location">
    <subcellularLocation>
        <location evidence="2">Cell membrane</location>
    </subcellularLocation>
</comment>
<dbReference type="PRINTS" id="PR00344">
    <property type="entry name" value="BCTRLSENSOR"/>
</dbReference>
<dbReference type="SMART" id="SM00387">
    <property type="entry name" value="HATPase_c"/>
    <property type="match status" value="1"/>
</dbReference>
<dbReference type="PROSITE" id="PS50109">
    <property type="entry name" value="HIS_KIN"/>
    <property type="match status" value="1"/>
</dbReference>
<keyword evidence="9" id="KW-0902">Two-component regulatory system</keyword>
<evidence type="ECO:0000256" key="4">
    <source>
        <dbReference type="ARBA" id="ARBA00022553"/>
    </source>
</evidence>
<accession>A0A8J3C1D5</accession>
<dbReference type="GO" id="GO:0000156">
    <property type="term" value="F:phosphorelay response regulator activity"/>
    <property type="evidence" value="ECO:0007669"/>
    <property type="project" value="TreeGrafter"/>
</dbReference>
<keyword evidence="6" id="KW-0547">Nucleotide-binding</keyword>
<evidence type="ECO:0000256" key="9">
    <source>
        <dbReference type="ARBA" id="ARBA00023012"/>
    </source>
</evidence>
<evidence type="ECO:0000313" key="12">
    <source>
        <dbReference type="EMBL" id="GGL00960.1"/>
    </source>
</evidence>
<feature type="domain" description="Histidine kinase" evidence="11">
    <location>
        <begin position="35"/>
        <end position="252"/>
    </location>
</feature>
<name>A0A8J3C1D5_9ACTN</name>
<dbReference type="GO" id="GO:0030295">
    <property type="term" value="F:protein kinase activator activity"/>
    <property type="evidence" value="ECO:0007669"/>
    <property type="project" value="TreeGrafter"/>
</dbReference>
<organism evidence="12 13">
    <name type="scientific">Mangrovihabitans endophyticus</name>
    <dbReference type="NCBI Taxonomy" id="1751298"/>
    <lineage>
        <taxon>Bacteria</taxon>
        <taxon>Bacillati</taxon>
        <taxon>Actinomycetota</taxon>
        <taxon>Actinomycetes</taxon>
        <taxon>Micromonosporales</taxon>
        <taxon>Micromonosporaceae</taxon>
        <taxon>Mangrovihabitans</taxon>
    </lineage>
</organism>
<keyword evidence="13" id="KW-1185">Reference proteome</keyword>
<dbReference type="InterPro" id="IPR036890">
    <property type="entry name" value="HATPase_C_sf"/>
</dbReference>
<evidence type="ECO:0000256" key="7">
    <source>
        <dbReference type="ARBA" id="ARBA00022777"/>
    </source>
</evidence>
<dbReference type="PANTHER" id="PTHR42878:SF7">
    <property type="entry name" value="SENSOR HISTIDINE KINASE GLRK"/>
    <property type="match status" value="1"/>
</dbReference>
<evidence type="ECO:0000256" key="3">
    <source>
        <dbReference type="ARBA" id="ARBA00012438"/>
    </source>
</evidence>
<evidence type="ECO:0000256" key="8">
    <source>
        <dbReference type="ARBA" id="ARBA00022840"/>
    </source>
</evidence>